<dbReference type="InterPro" id="IPR007139">
    <property type="entry name" value="DUF349"/>
</dbReference>
<evidence type="ECO:0000313" key="3">
    <source>
        <dbReference type="Proteomes" id="UP000199702"/>
    </source>
</evidence>
<gene>
    <name evidence="2" type="ORF">SAMN05660918_0627</name>
</gene>
<evidence type="ECO:0000256" key="1">
    <source>
        <dbReference type="SAM" id="Coils"/>
    </source>
</evidence>
<dbReference type="Proteomes" id="UP000199702">
    <property type="component" value="Unassembled WGS sequence"/>
</dbReference>
<feature type="coiled-coil region" evidence="1">
    <location>
        <begin position="609"/>
        <end position="670"/>
    </location>
</feature>
<dbReference type="STRING" id="402734.SAMN05660918_0627"/>
<organism evidence="2 3">
    <name type="scientific">Flavobacterium terrigena</name>
    <dbReference type="NCBI Taxonomy" id="402734"/>
    <lineage>
        <taxon>Bacteria</taxon>
        <taxon>Pseudomonadati</taxon>
        <taxon>Bacteroidota</taxon>
        <taxon>Flavobacteriia</taxon>
        <taxon>Flavobacteriales</taxon>
        <taxon>Flavobacteriaceae</taxon>
        <taxon>Flavobacterium</taxon>
    </lineage>
</organism>
<evidence type="ECO:0000313" key="2">
    <source>
        <dbReference type="EMBL" id="SEI44809.1"/>
    </source>
</evidence>
<keyword evidence="3" id="KW-1185">Reference proteome</keyword>
<dbReference type="Pfam" id="PF03993">
    <property type="entry name" value="DUF349"/>
    <property type="match status" value="5"/>
</dbReference>
<name>A0A1H6QMF3_9FLAO</name>
<accession>A0A1H6QMF3</accession>
<proteinExistence type="predicted"/>
<dbReference type="EMBL" id="FNYA01000001">
    <property type="protein sequence ID" value="SEI44809.1"/>
    <property type="molecule type" value="Genomic_DNA"/>
</dbReference>
<dbReference type="AlphaFoldDB" id="A0A1H6QMF3"/>
<sequence>MNFPPVLVSSNPKLKHYNMLEELNDNLQNADGQEQTASMENNSTVEVENEIEIQEPEVTENEAVPQDLEVTTPVSAQDEIDNHLAEASEDGSIHADLEIVSKDYESLSLEELVDELTTLVGHEKALFYKNQIEDVKKAFLNHYHHMIEEKRKAFYAENEATTEFEYHSPLKVKFDHLLDTYRTKKTANFKNIENQLKNNLTERTNLIEELKALIASNDSNISEMFKKFNEIRERWKNTGAIPKDKYNLVWNNFHFHVDRFYEIVHLDREIRDADFKNNLEQKLEIIEKAKLLVDQPDVTKSFRELQLLHRVWKEEIGPVDKENREKIWQEFSEITKLLHDKREALSSQFKEKEQEHLAVKNEIIAQVNALSAEKVNNHGEWQNQIVKLEALREAFFKAGRVPAEVTEETWSNFKDAVRNFNATKNAFYKDIKNEQHRNLELKLALIEKAKANVDTEDFEATTPIMKQIQDEWKKIGHVPRKQSDEIWETFKKTCNAYFDRLHESRKEEIGVEVEAFEKKKEYLETVRAFELVGDHKTDLDAIKAHIAAWKEIGKVPQNRRHIEGKFNKILDALFEKLSLSKKDSEMMKFSNRLDQLSEGNDQRAIVNEQIFMRRKIDELKHEINQLENNIGFFNNSKGNNPFVKEVQKNIEKYKEELQLWKDKLKKLNSI</sequence>
<keyword evidence="1" id="KW-0175">Coiled coil</keyword>
<evidence type="ECO:0008006" key="4">
    <source>
        <dbReference type="Google" id="ProtNLM"/>
    </source>
</evidence>
<protein>
    <recommendedName>
        <fullName evidence="4">DUF349 domain-containing protein</fullName>
    </recommendedName>
</protein>
<reference evidence="3" key="1">
    <citation type="submission" date="2016-10" db="EMBL/GenBank/DDBJ databases">
        <authorList>
            <person name="Varghese N."/>
            <person name="Submissions S."/>
        </authorList>
    </citation>
    <scope>NUCLEOTIDE SEQUENCE [LARGE SCALE GENOMIC DNA]</scope>
    <source>
        <strain evidence="3">DSM 17934</strain>
    </source>
</reference>